<comment type="caution">
    <text evidence="1">The sequence shown here is derived from an EMBL/GenBank/DDBJ whole genome shotgun (WGS) entry which is preliminary data.</text>
</comment>
<organism evidence="1 2">
    <name type="scientific">Xenorhabdus bovienii str. kraussei Quebec</name>
    <dbReference type="NCBI Taxonomy" id="1398203"/>
    <lineage>
        <taxon>Bacteria</taxon>
        <taxon>Pseudomonadati</taxon>
        <taxon>Pseudomonadota</taxon>
        <taxon>Gammaproteobacteria</taxon>
        <taxon>Enterobacterales</taxon>
        <taxon>Morganellaceae</taxon>
        <taxon>Xenorhabdus</taxon>
    </lineage>
</organism>
<dbReference type="RefSeq" id="WP_051861175.1">
    <property type="nucleotide sequence ID" value="NZ_CAWLZI010000144.1"/>
</dbReference>
<accession>A0A077PDS5</accession>
<sequence>MAKELMTYSLSQNADLIIGQSFKITVGLISDNIISQSANILFSKINNIIVKTTPINFNISTGGKKAEAIVDIFVKDKINDGDPITFNIDTNMEGFETGKFICTARKLDPESLVLTVDNQFLDLPTGPNDPSIIGSSCTSNPGSTFCTKVHTVLTDPNGKTLSGVPVLISENRSGNLDRFHIYDADKKIRIEIKKNNGFDQMVINSDKDGNIIFYLYSQESLSAILELISMIGGTTFTQPATSAVYAISNNLSSSNYLRWPSIAGFWSGDLISRGSDKFKVMLARYDNAKSGDIIIFYVNGVRTEHIVNIDDPNLILGNYSIELPYDMFEYGVKSAFSYIVVTLGGAIEPSFSLPLVYMGGVTSKPDPDVKREYKPCIIHTSLGIKTNNIIEEYSLINYDGIRFRQNGSHDPKKGLFMAIKVSDSEEGALPSNATVTQLNVYVDAPSGGPHKNGKFTNSYTQSMSIFTDSETGGKYILFNVPCCDLVNFAPREESGGVGNISFDYVVLVDGKKKYGKIWQGFIDSRTNDQPPCHE</sequence>
<reference evidence="1" key="1">
    <citation type="submission" date="2013-07" db="EMBL/GenBank/DDBJ databases">
        <title>Sub-species coevolution in mutualistic symbiosis.</title>
        <authorList>
            <person name="Murfin K."/>
            <person name="Klassen J."/>
            <person name="Lee M."/>
            <person name="Forst S."/>
            <person name="Stock P."/>
            <person name="Goodrich-Blair H."/>
        </authorList>
    </citation>
    <scope>NUCLEOTIDE SEQUENCE [LARGE SCALE GENOMIC DNA]</scope>
    <source>
        <strain evidence="1">Kraussei Quebec</strain>
    </source>
</reference>
<name>A0A077PDS5_XENBV</name>
<evidence type="ECO:0000313" key="1">
    <source>
        <dbReference type="EMBL" id="CDH18762.1"/>
    </source>
</evidence>
<dbReference type="EMBL" id="CBSY010000062">
    <property type="protein sequence ID" value="CDH18762.1"/>
    <property type="molecule type" value="Genomic_DNA"/>
</dbReference>
<gene>
    <name evidence="1" type="ORF">XBKQ1_1540001</name>
</gene>
<dbReference type="AlphaFoldDB" id="A0A077PDS5"/>
<dbReference type="Proteomes" id="UP000028500">
    <property type="component" value="Unassembled WGS sequence"/>
</dbReference>
<evidence type="ECO:0000313" key="2">
    <source>
        <dbReference type="Proteomes" id="UP000028500"/>
    </source>
</evidence>
<proteinExistence type="predicted"/>
<protein>
    <submittedName>
        <fullName evidence="1">Uncharacterized protein</fullName>
    </submittedName>
</protein>
<dbReference type="HOGENOM" id="CLU_027425_0_0_6"/>
<keyword evidence="2" id="KW-1185">Reference proteome</keyword>